<protein>
    <submittedName>
        <fullName evidence="1">Uncharacterized protein</fullName>
    </submittedName>
</protein>
<dbReference type="EMBL" id="JASCZI010032753">
    <property type="protein sequence ID" value="MED6128509.1"/>
    <property type="molecule type" value="Genomic_DNA"/>
</dbReference>
<name>A0ABU6RXB2_9FABA</name>
<proteinExistence type="predicted"/>
<evidence type="ECO:0000313" key="1">
    <source>
        <dbReference type="EMBL" id="MED6128509.1"/>
    </source>
</evidence>
<keyword evidence="2" id="KW-1185">Reference proteome</keyword>
<comment type="caution">
    <text evidence="1">The sequence shown here is derived from an EMBL/GenBank/DDBJ whole genome shotgun (WGS) entry which is preliminary data.</text>
</comment>
<sequence length="91" mass="10591">MSESGRSHGCMGVVMVITIHPPLPAAITFAPELQLTHRLRLHEACSILFDSIPTRKYGPQLMMYVQVVHVARIRFAWMVYLDTQWREEHRM</sequence>
<organism evidence="1 2">
    <name type="scientific">Stylosanthes scabra</name>
    <dbReference type="NCBI Taxonomy" id="79078"/>
    <lineage>
        <taxon>Eukaryota</taxon>
        <taxon>Viridiplantae</taxon>
        <taxon>Streptophyta</taxon>
        <taxon>Embryophyta</taxon>
        <taxon>Tracheophyta</taxon>
        <taxon>Spermatophyta</taxon>
        <taxon>Magnoliopsida</taxon>
        <taxon>eudicotyledons</taxon>
        <taxon>Gunneridae</taxon>
        <taxon>Pentapetalae</taxon>
        <taxon>rosids</taxon>
        <taxon>fabids</taxon>
        <taxon>Fabales</taxon>
        <taxon>Fabaceae</taxon>
        <taxon>Papilionoideae</taxon>
        <taxon>50 kb inversion clade</taxon>
        <taxon>dalbergioids sensu lato</taxon>
        <taxon>Dalbergieae</taxon>
        <taxon>Pterocarpus clade</taxon>
        <taxon>Stylosanthes</taxon>
    </lineage>
</organism>
<evidence type="ECO:0000313" key="2">
    <source>
        <dbReference type="Proteomes" id="UP001341840"/>
    </source>
</evidence>
<reference evidence="1 2" key="1">
    <citation type="journal article" date="2023" name="Plants (Basel)">
        <title>Bridging the Gap: Combining Genomics and Transcriptomics Approaches to Understand Stylosanthes scabra, an Orphan Legume from the Brazilian Caatinga.</title>
        <authorList>
            <person name="Ferreira-Neto J.R.C."/>
            <person name="da Silva M.D."/>
            <person name="Binneck E."/>
            <person name="de Melo N.F."/>
            <person name="da Silva R.H."/>
            <person name="de Melo A.L.T.M."/>
            <person name="Pandolfi V."/>
            <person name="Bustamante F.O."/>
            <person name="Brasileiro-Vidal A.C."/>
            <person name="Benko-Iseppon A.M."/>
        </authorList>
    </citation>
    <scope>NUCLEOTIDE SEQUENCE [LARGE SCALE GENOMIC DNA]</scope>
    <source>
        <tissue evidence="1">Leaves</tissue>
    </source>
</reference>
<dbReference type="Proteomes" id="UP001341840">
    <property type="component" value="Unassembled WGS sequence"/>
</dbReference>
<gene>
    <name evidence="1" type="ORF">PIB30_098624</name>
</gene>
<accession>A0ABU6RXB2</accession>